<dbReference type="EMBL" id="NBSK02000005">
    <property type="protein sequence ID" value="KAJ0206051.1"/>
    <property type="molecule type" value="Genomic_DNA"/>
</dbReference>
<gene>
    <name evidence="1" type="ORF">LSAT_V11C500259500</name>
</gene>
<reference evidence="1 2" key="1">
    <citation type="journal article" date="2017" name="Nat. Commun.">
        <title>Genome assembly with in vitro proximity ligation data and whole-genome triplication in lettuce.</title>
        <authorList>
            <person name="Reyes-Chin-Wo S."/>
            <person name="Wang Z."/>
            <person name="Yang X."/>
            <person name="Kozik A."/>
            <person name="Arikit S."/>
            <person name="Song C."/>
            <person name="Xia L."/>
            <person name="Froenicke L."/>
            <person name="Lavelle D.O."/>
            <person name="Truco M.J."/>
            <person name="Xia R."/>
            <person name="Zhu S."/>
            <person name="Xu C."/>
            <person name="Xu H."/>
            <person name="Xu X."/>
            <person name="Cox K."/>
            <person name="Korf I."/>
            <person name="Meyers B.C."/>
            <person name="Michelmore R.W."/>
        </authorList>
    </citation>
    <scope>NUCLEOTIDE SEQUENCE [LARGE SCALE GENOMIC DNA]</scope>
    <source>
        <strain evidence="2">cv. Salinas</strain>
        <tissue evidence="1">Seedlings</tissue>
    </source>
</reference>
<organism evidence="1 2">
    <name type="scientific">Lactuca sativa</name>
    <name type="common">Garden lettuce</name>
    <dbReference type="NCBI Taxonomy" id="4236"/>
    <lineage>
        <taxon>Eukaryota</taxon>
        <taxon>Viridiplantae</taxon>
        <taxon>Streptophyta</taxon>
        <taxon>Embryophyta</taxon>
        <taxon>Tracheophyta</taxon>
        <taxon>Spermatophyta</taxon>
        <taxon>Magnoliopsida</taxon>
        <taxon>eudicotyledons</taxon>
        <taxon>Gunneridae</taxon>
        <taxon>Pentapetalae</taxon>
        <taxon>asterids</taxon>
        <taxon>campanulids</taxon>
        <taxon>Asterales</taxon>
        <taxon>Asteraceae</taxon>
        <taxon>Cichorioideae</taxon>
        <taxon>Cichorieae</taxon>
        <taxon>Lactucinae</taxon>
        <taxon>Lactuca</taxon>
    </lineage>
</organism>
<evidence type="ECO:0000313" key="1">
    <source>
        <dbReference type="EMBL" id="KAJ0206051.1"/>
    </source>
</evidence>
<keyword evidence="2" id="KW-1185">Reference proteome</keyword>
<sequence>MSVVTKTVLFMIVMNRLRFVAPLISLILKLKENFKANDIYTNNASEDDENENTYFISDTSEFETSMIFNSRQQLIDWVQNMGRGLAVHIKVKKHPQKILVPRKLTVRLH</sequence>
<protein>
    <submittedName>
        <fullName evidence="1">Uncharacterized protein</fullName>
    </submittedName>
</protein>
<name>A0A9R1VJZ5_LACSA</name>
<accession>A0A9R1VJZ5</accession>
<proteinExistence type="predicted"/>
<dbReference type="AlphaFoldDB" id="A0A9R1VJZ5"/>
<evidence type="ECO:0000313" key="2">
    <source>
        <dbReference type="Proteomes" id="UP000235145"/>
    </source>
</evidence>
<comment type="caution">
    <text evidence="1">The sequence shown here is derived from an EMBL/GenBank/DDBJ whole genome shotgun (WGS) entry which is preliminary data.</text>
</comment>
<dbReference type="Proteomes" id="UP000235145">
    <property type="component" value="Unassembled WGS sequence"/>
</dbReference>